<protein>
    <recommendedName>
        <fullName evidence="1">FAS1 domain-containing protein</fullName>
    </recommendedName>
</protein>
<proteinExistence type="predicted"/>
<dbReference type="Gene3D" id="2.30.180.10">
    <property type="entry name" value="FAS1 domain"/>
    <property type="match status" value="2"/>
</dbReference>
<dbReference type="PROSITE" id="PS50213">
    <property type="entry name" value="FAS1"/>
    <property type="match status" value="2"/>
</dbReference>
<dbReference type="GO" id="GO:0050839">
    <property type="term" value="F:cell adhesion molecule binding"/>
    <property type="evidence" value="ECO:0007669"/>
    <property type="project" value="TreeGrafter"/>
</dbReference>
<accession>A0A917MYA8</accession>
<organism evidence="2 3">
    <name type="scientific">Filimonas zeae</name>
    <dbReference type="NCBI Taxonomy" id="1737353"/>
    <lineage>
        <taxon>Bacteria</taxon>
        <taxon>Pseudomonadati</taxon>
        <taxon>Bacteroidota</taxon>
        <taxon>Chitinophagia</taxon>
        <taxon>Chitinophagales</taxon>
        <taxon>Chitinophagaceae</taxon>
        <taxon>Filimonas</taxon>
    </lineage>
</organism>
<comment type="caution">
    <text evidence="2">The sequence shown here is derived from an EMBL/GenBank/DDBJ whole genome shotgun (WGS) entry which is preliminary data.</text>
</comment>
<keyword evidence="3" id="KW-1185">Reference proteome</keyword>
<reference evidence="2" key="2">
    <citation type="submission" date="2020-09" db="EMBL/GenBank/DDBJ databases">
        <authorList>
            <person name="Sun Q."/>
            <person name="Zhou Y."/>
        </authorList>
    </citation>
    <scope>NUCLEOTIDE SEQUENCE</scope>
    <source>
        <strain evidence="2">CGMCC 1.15290</strain>
    </source>
</reference>
<dbReference type="AlphaFoldDB" id="A0A917MYA8"/>
<dbReference type="GO" id="GO:0007155">
    <property type="term" value="P:cell adhesion"/>
    <property type="evidence" value="ECO:0007669"/>
    <property type="project" value="TreeGrafter"/>
</dbReference>
<dbReference type="GO" id="GO:0005615">
    <property type="term" value="C:extracellular space"/>
    <property type="evidence" value="ECO:0007669"/>
    <property type="project" value="TreeGrafter"/>
</dbReference>
<dbReference type="RefSeq" id="WP_188953052.1">
    <property type="nucleotide sequence ID" value="NZ_BMIB01000003.1"/>
</dbReference>
<name>A0A917MYA8_9BACT</name>
<dbReference type="GO" id="GO:0031012">
    <property type="term" value="C:extracellular matrix"/>
    <property type="evidence" value="ECO:0007669"/>
    <property type="project" value="TreeGrafter"/>
</dbReference>
<dbReference type="Proteomes" id="UP000627292">
    <property type="component" value="Unassembled WGS sequence"/>
</dbReference>
<dbReference type="PROSITE" id="PS51257">
    <property type="entry name" value="PROKAR_LIPOPROTEIN"/>
    <property type="match status" value="1"/>
</dbReference>
<dbReference type="EMBL" id="BMIB01000003">
    <property type="protein sequence ID" value="GGH69535.1"/>
    <property type="molecule type" value="Genomic_DNA"/>
</dbReference>
<gene>
    <name evidence="2" type="ORF">GCM10011379_26930</name>
</gene>
<dbReference type="Pfam" id="PF02469">
    <property type="entry name" value="Fasciclin"/>
    <property type="match status" value="2"/>
</dbReference>
<dbReference type="PANTHER" id="PTHR10900:SF77">
    <property type="entry name" value="FI19380P1"/>
    <property type="match status" value="1"/>
</dbReference>
<dbReference type="InterPro" id="IPR000782">
    <property type="entry name" value="FAS1_domain"/>
</dbReference>
<dbReference type="InterPro" id="IPR036378">
    <property type="entry name" value="FAS1_dom_sf"/>
</dbReference>
<evidence type="ECO:0000313" key="2">
    <source>
        <dbReference type="EMBL" id="GGH69535.1"/>
    </source>
</evidence>
<reference evidence="2" key="1">
    <citation type="journal article" date="2014" name="Int. J. Syst. Evol. Microbiol.">
        <title>Complete genome sequence of Corynebacterium casei LMG S-19264T (=DSM 44701T), isolated from a smear-ripened cheese.</title>
        <authorList>
            <consortium name="US DOE Joint Genome Institute (JGI-PGF)"/>
            <person name="Walter F."/>
            <person name="Albersmeier A."/>
            <person name="Kalinowski J."/>
            <person name="Ruckert C."/>
        </authorList>
    </citation>
    <scope>NUCLEOTIDE SEQUENCE</scope>
    <source>
        <strain evidence="2">CGMCC 1.15290</strain>
    </source>
</reference>
<dbReference type="SUPFAM" id="SSF82153">
    <property type="entry name" value="FAS1 domain"/>
    <property type="match status" value="2"/>
</dbReference>
<feature type="domain" description="FAS1" evidence="1">
    <location>
        <begin position="29"/>
        <end position="166"/>
    </location>
</feature>
<dbReference type="InterPro" id="IPR050904">
    <property type="entry name" value="Adhesion/Biosynth-related"/>
</dbReference>
<dbReference type="GO" id="GO:0030198">
    <property type="term" value="P:extracellular matrix organization"/>
    <property type="evidence" value="ECO:0007669"/>
    <property type="project" value="TreeGrafter"/>
</dbReference>
<evidence type="ECO:0000259" key="1">
    <source>
        <dbReference type="PROSITE" id="PS50213"/>
    </source>
</evidence>
<dbReference type="SMART" id="SM00554">
    <property type="entry name" value="FAS1"/>
    <property type="match status" value="2"/>
</dbReference>
<feature type="domain" description="FAS1" evidence="1">
    <location>
        <begin position="171"/>
        <end position="322"/>
    </location>
</feature>
<dbReference type="PANTHER" id="PTHR10900">
    <property type="entry name" value="PERIOSTIN-RELATED"/>
    <property type="match status" value="1"/>
</dbReference>
<evidence type="ECO:0000313" key="3">
    <source>
        <dbReference type="Proteomes" id="UP000627292"/>
    </source>
</evidence>
<sequence>MRKSYYIILAGGIWLASCKKEDSGIAANRGTVAYVVADNFNLSYFSAALRRTGLEANMKEAGPFTALSPSDDAYKALGYSTTAALYAAPFAQTYAQTHYLLLKGDISIKSLPLQLNKAFPSLAGADVYVSRVVKKGDTLTTINGARLLRTDIQATNGKVQVIDKVLRPMSYKTTDLAIASQANLTLFHQALVRSGVLAALQTGAFTVFAPDNAAMRAYGYADMEAVNAADATVLAAWVKYHLAPGRNFAQDYFIRAGEGETSISETMHNGNALTVNILSQSNVPNSFTGINLRGAANSSNASTSATDILAGNGVVHIINQVLRP</sequence>